<evidence type="ECO:0000313" key="3">
    <source>
        <dbReference type="Proteomes" id="UP001268089"/>
    </source>
</evidence>
<proteinExistence type="predicted"/>
<name>A0ABU1ZRP0_9BURK</name>
<accession>A0ABU1ZRP0</accession>
<dbReference type="Proteomes" id="UP001268089">
    <property type="component" value="Unassembled WGS sequence"/>
</dbReference>
<evidence type="ECO:0000313" key="2">
    <source>
        <dbReference type="EMBL" id="MDR7308197.1"/>
    </source>
</evidence>
<dbReference type="InterPro" id="IPR024230">
    <property type="entry name" value="GspL_cyto_dom"/>
</dbReference>
<reference evidence="2 3" key="1">
    <citation type="submission" date="2023-07" db="EMBL/GenBank/DDBJ databases">
        <title>Sorghum-associated microbial communities from plants grown in Nebraska, USA.</title>
        <authorList>
            <person name="Schachtman D."/>
        </authorList>
    </citation>
    <scope>NUCLEOTIDE SEQUENCE [LARGE SCALE GENOMIC DNA]</scope>
    <source>
        <strain evidence="2 3">BE308</strain>
    </source>
</reference>
<dbReference type="NCBIfam" id="TIGR01709">
    <property type="entry name" value="typeII_sec_gspL"/>
    <property type="match status" value="1"/>
</dbReference>
<dbReference type="EMBL" id="JAVDXO010000009">
    <property type="protein sequence ID" value="MDR7308197.1"/>
    <property type="molecule type" value="Genomic_DNA"/>
</dbReference>
<dbReference type="SUPFAM" id="SSF53067">
    <property type="entry name" value="Actin-like ATPase domain"/>
    <property type="match status" value="1"/>
</dbReference>
<dbReference type="Gene3D" id="3.30.420.380">
    <property type="match status" value="1"/>
</dbReference>
<organism evidence="2 3">
    <name type="scientific">Rhodoferax saidenbachensis</name>
    <dbReference type="NCBI Taxonomy" id="1484693"/>
    <lineage>
        <taxon>Bacteria</taxon>
        <taxon>Pseudomonadati</taxon>
        <taxon>Pseudomonadota</taxon>
        <taxon>Betaproteobacteria</taxon>
        <taxon>Burkholderiales</taxon>
        <taxon>Comamonadaceae</taxon>
        <taxon>Rhodoferax</taxon>
    </lineage>
</organism>
<keyword evidence="3" id="KW-1185">Reference proteome</keyword>
<gene>
    <name evidence="2" type="ORF">J2X15_003506</name>
</gene>
<comment type="caution">
    <text evidence="2">The sequence shown here is derived from an EMBL/GenBank/DDBJ whole genome shotgun (WGS) entry which is preliminary data.</text>
</comment>
<dbReference type="RefSeq" id="WP_310345133.1">
    <property type="nucleotide sequence ID" value="NZ_JAVDXO010000009.1"/>
</dbReference>
<evidence type="ECO:0000259" key="1">
    <source>
        <dbReference type="Pfam" id="PF05134"/>
    </source>
</evidence>
<sequence length="394" mass="42166">MNPPLVLLPLPADLPATPVAQWEWAGAGRAARAGHVTAVVPAQALSWHRVQLPVGVQRQGPRLRAVLEGLLEDQLLDEPAQMHFALQPALTAGSPVWVAACARGWLRQALLALEHAGHQVSTVVPEWAPQTDADTLWVTGDADAAQAVWIDGNGVQWRPLSADHTSSASIPESWLPRSVLAEPAVAGLADALHRGEVQVLSRDERLQQCAQSDWDLAQGDMARSHPATRRLQQVAAALWQAPQWRPARWAAVALLGVQLLGLNVAAWQASSQLTQQRNALQATLLATFPNTPVVVDAPLQMERGVASLRQASGSASARDLESLLAALGSLEGFEALAPAKYAPAAIDFVASEMRVRGLAVNPEQLPPLQNQLQTRGYSARLDGDTLLLSPRSTP</sequence>
<dbReference type="InterPro" id="IPR043129">
    <property type="entry name" value="ATPase_NBD"/>
</dbReference>
<protein>
    <submittedName>
        <fullName evidence="2">General secretion pathway protein L</fullName>
    </submittedName>
</protein>
<dbReference type="Pfam" id="PF05134">
    <property type="entry name" value="T2SSL"/>
    <property type="match status" value="1"/>
</dbReference>
<feature type="domain" description="GspL cytoplasmic actin-ATPase-like" evidence="1">
    <location>
        <begin position="31"/>
        <end position="126"/>
    </location>
</feature>
<dbReference type="InterPro" id="IPR007812">
    <property type="entry name" value="T2SS_protein-GspL"/>
</dbReference>